<feature type="chain" id="PRO_5034915367" description="ER membrane protein complex subunit 1" evidence="12">
    <location>
        <begin position="25"/>
        <end position="971"/>
    </location>
</feature>
<evidence type="ECO:0000256" key="3">
    <source>
        <dbReference type="ARBA" id="ARBA00011276"/>
    </source>
</evidence>
<dbReference type="InterPro" id="IPR011678">
    <property type="entry name" value="EMC1_C"/>
</dbReference>
<dbReference type="PANTHER" id="PTHR21573">
    <property type="entry name" value="ER MEMBRANE PROTEIN COMPLEX SUBUNIT 1"/>
    <property type="match status" value="1"/>
</dbReference>
<dbReference type="InterPro" id="IPR058545">
    <property type="entry name" value="Beta-prop_EMC1_1st"/>
</dbReference>
<keyword evidence="6 12" id="KW-0732">Signal</keyword>
<keyword evidence="7" id="KW-0256">Endoplasmic reticulum</keyword>
<evidence type="ECO:0000256" key="7">
    <source>
        <dbReference type="ARBA" id="ARBA00022824"/>
    </source>
</evidence>
<feature type="transmembrane region" description="Helical" evidence="11">
    <location>
        <begin position="943"/>
        <end position="961"/>
    </location>
</feature>
<keyword evidence="8 11" id="KW-1133">Transmembrane helix</keyword>
<dbReference type="Pfam" id="PF25293">
    <property type="entry name" value="Beta-prop_EMC1_N"/>
    <property type="match status" value="1"/>
</dbReference>
<evidence type="ECO:0000256" key="10">
    <source>
        <dbReference type="ARBA" id="ARBA00023180"/>
    </source>
</evidence>
<evidence type="ECO:0000256" key="1">
    <source>
        <dbReference type="ARBA" id="ARBA00004115"/>
    </source>
</evidence>
<feature type="domain" description="EMC1 first beta-propeller" evidence="14">
    <location>
        <begin position="24"/>
        <end position="338"/>
    </location>
</feature>
<evidence type="ECO:0000256" key="6">
    <source>
        <dbReference type="ARBA" id="ARBA00022729"/>
    </source>
</evidence>
<sequence length="971" mass="109247">MIRWPKCLLLALGILQCLTPSINAIYESQAGVIDWHHAWVGKTRWAQSTGTSKFIVGTERNVLASLDTESGAIVWRQALDQSISEYYGTKSGILTLSQQEQESSIAQFWDSMTGQLVWELSLDGKGVASISTENDDDDLIIIDNGKLMRVNGIRGQSVWNVDSSNSGIVIAVQKRDQIIYVVEQVEAPTSFIVTSFNYDNGAQVNTVKHSVAITSDNILVVGNYLVWTEKDTVKWNELGSKKVQKATVSSLVGSLPSFSQAEPQTVALAPGNTEDILFLSAYNLVQEVLTVSTAIIRINQKNIELIQDLGVQDSFGSADASGLDVTRFSKNSQNKLVLDLISREQKHILPHDFSLTGDIIFAKLVSQEPLLAFVVTESGSTFMFDQNGLKWSRDEAMAHASVTEFLDLPEKQLTQLVDVEQEVPAAVSPYIRYLHRIQTHIFELQRLPQWVLSRYIPASQPKKHKLDRINVQACFNGTTTNENLYRDHFGLRKLLITATETGLVIVRDSANDGAPVWSRYFGSVRFEHVIVVRNSVSVKSPPLIVVIGRTGGIGYEETHFYRLNALTGEDYIASSLTPEMQEFFDPQLITETRIAKVMRLPIEEPDEHTHILALYDAGSSRTYIYPDTEGSRQAFLSYKDKFYFVEQKQDRLFRGYQIDEGYRGSLNAQQVWTLAIPEDETIVAVGGREPYEKVALLGQVLGNRNVMYKYLNPHMFTVITTQPEQRTLMVRLVDGVKGAILYETVHQNVDAVENPVHVIQVENWVVYHFWSNDSRNKGYQAVVLELYEGQYENERIPSENFSSFDNVRPYIQSSAFAFPYSVKAIGVTVTRNGVSTRDILFALGSNQILGVNKRFLDPRRPRDKPTKEQQEEGLIPYSPISDDRLFFLSYSLEIFGIKKIITQPTLLESTSVVFAYGLDTFFTQSSPSRQFDVLSEDFSKSQLIMTIIGLIAAIAIAGPIVRRKRVNALWK</sequence>
<reference evidence="15 16" key="1">
    <citation type="submission" date="2020-12" db="EMBL/GenBank/DDBJ databases">
        <title>Metabolic potential, ecology and presence of endohyphal bacteria is reflected in genomic diversity of Mucoromycotina.</title>
        <authorList>
            <person name="Muszewska A."/>
            <person name="Okrasinska A."/>
            <person name="Steczkiewicz K."/>
            <person name="Drgas O."/>
            <person name="Orlowska M."/>
            <person name="Perlinska-Lenart U."/>
            <person name="Aleksandrzak-Piekarczyk T."/>
            <person name="Szatraj K."/>
            <person name="Zielenkiewicz U."/>
            <person name="Pilsyk S."/>
            <person name="Malc E."/>
            <person name="Mieczkowski P."/>
            <person name="Kruszewska J.S."/>
            <person name="Biernat P."/>
            <person name="Pawlowska J."/>
        </authorList>
    </citation>
    <scope>NUCLEOTIDE SEQUENCE [LARGE SCALE GENOMIC DNA]</scope>
    <source>
        <strain evidence="15 16">CBS 142.35</strain>
    </source>
</reference>
<comment type="subcellular location">
    <subcellularLocation>
        <location evidence="1">Endoplasmic reticulum membrane</location>
        <topology evidence="1">Single-pass type I membrane protein</topology>
    </subcellularLocation>
</comment>
<dbReference type="GO" id="GO:0034975">
    <property type="term" value="P:protein folding in endoplasmic reticulum"/>
    <property type="evidence" value="ECO:0007669"/>
    <property type="project" value="TreeGrafter"/>
</dbReference>
<dbReference type="Proteomes" id="UP000646827">
    <property type="component" value="Unassembled WGS sequence"/>
</dbReference>
<evidence type="ECO:0000256" key="8">
    <source>
        <dbReference type="ARBA" id="ARBA00022989"/>
    </source>
</evidence>
<evidence type="ECO:0000256" key="5">
    <source>
        <dbReference type="ARBA" id="ARBA00022692"/>
    </source>
</evidence>
<proteinExistence type="inferred from homology"/>
<protein>
    <recommendedName>
        <fullName evidence="4">ER membrane protein complex subunit 1</fullName>
    </recommendedName>
</protein>
<comment type="caution">
    <text evidence="15">The sequence shown here is derived from an EMBL/GenBank/DDBJ whole genome shotgun (WGS) entry which is preliminary data.</text>
</comment>
<dbReference type="Pfam" id="PF07774">
    <property type="entry name" value="EMC1_C"/>
    <property type="match status" value="1"/>
</dbReference>
<feature type="domain" description="ER membrane protein complex subunit 1 C-terminal" evidence="13">
    <location>
        <begin position="762"/>
        <end position="970"/>
    </location>
</feature>
<evidence type="ECO:0000313" key="15">
    <source>
        <dbReference type="EMBL" id="KAG2223376.1"/>
    </source>
</evidence>
<comment type="subunit">
    <text evidence="3">Component of the ER membrane protein complex (EMC).</text>
</comment>
<dbReference type="Gene3D" id="2.130.10.10">
    <property type="entry name" value="YVTN repeat-like/Quinoprotein amine dehydrogenase"/>
    <property type="match status" value="1"/>
</dbReference>
<name>A0A8H7S644_9FUNG</name>
<evidence type="ECO:0000256" key="11">
    <source>
        <dbReference type="SAM" id="Phobius"/>
    </source>
</evidence>
<dbReference type="OrthoDB" id="28092at2759"/>
<accession>A0A8H7S644</accession>
<dbReference type="InterPro" id="IPR026895">
    <property type="entry name" value="EMC1"/>
</dbReference>
<keyword evidence="16" id="KW-1185">Reference proteome</keyword>
<feature type="signal peptide" evidence="12">
    <location>
        <begin position="1"/>
        <end position="24"/>
    </location>
</feature>
<evidence type="ECO:0000256" key="12">
    <source>
        <dbReference type="SAM" id="SignalP"/>
    </source>
</evidence>
<dbReference type="GO" id="GO:0072546">
    <property type="term" value="C:EMC complex"/>
    <property type="evidence" value="ECO:0007669"/>
    <property type="project" value="InterPro"/>
</dbReference>
<evidence type="ECO:0000256" key="4">
    <source>
        <dbReference type="ARBA" id="ARBA00020824"/>
    </source>
</evidence>
<dbReference type="InterPro" id="IPR015943">
    <property type="entry name" value="WD40/YVTN_repeat-like_dom_sf"/>
</dbReference>
<evidence type="ECO:0000259" key="13">
    <source>
        <dbReference type="Pfam" id="PF07774"/>
    </source>
</evidence>
<evidence type="ECO:0000256" key="9">
    <source>
        <dbReference type="ARBA" id="ARBA00023136"/>
    </source>
</evidence>
<gene>
    <name evidence="15" type="ORF">INT45_002871</name>
</gene>
<evidence type="ECO:0000259" key="14">
    <source>
        <dbReference type="Pfam" id="PF25293"/>
    </source>
</evidence>
<dbReference type="InterPro" id="IPR011047">
    <property type="entry name" value="Quinoprotein_ADH-like_sf"/>
</dbReference>
<organism evidence="15 16">
    <name type="scientific">Circinella minor</name>
    <dbReference type="NCBI Taxonomy" id="1195481"/>
    <lineage>
        <taxon>Eukaryota</taxon>
        <taxon>Fungi</taxon>
        <taxon>Fungi incertae sedis</taxon>
        <taxon>Mucoromycota</taxon>
        <taxon>Mucoromycotina</taxon>
        <taxon>Mucoromycetes</taxon>
        <taxon>Mucorales</taxon>
        <taxon>Lichtheimiaceae</taxon>
        <taxon>Circinella</taxon>
    </lineage>
</organism>
<evidence type="ECO:0000256" key="2">
    <source>
        <dbReference type="ARBA" id="ARBA00007904"/>
    </source>
</evidence>
<keyword evidence="10" id="KW-0325">Glycoprotein</keyword>
<dbReference type="EMBL" id="JAEPRB010000062">
    <property type="protein sequence ID" value="KAG2223376.1"/>
    <property type="molecule type" value="Genomic_DNA"/>
</dbReference>
<comment type="similarity">
    <text evidence="2">Belongs to the EMC1 family.</text>
</comment>
<keyword evidence="5 11" id="KW-0812">Transmembrane</keyword>
<evidence type="ECO:0000313" key="16">
    <source>
        <dbReference type="Proteomes" id="UP000646827"/>
    </source>
</evidence>
<dbReference type="AlphaFoldDB" id="A0A8H7S644"/>
<dbReference type="SUPFAM" id="SSF50998">
    <property type="entry name" value="Quinoprotein alcohol dehydrogenase-like"/>
    <property type="match status" value="1"/>
</dbReference>
<keyword evidence="9 11" id="KW-0472">Membrane</keyword>
<dbReference type="PANTHER" id="PTHR21573:SF0">
    <property type="entry name" value="ER MEMBRANE PROTEIN COMPLEX SUBUNIT 1"/>
    <property type="match status" value="1"/>
</dbReference>